<dbReference type="PROSITE" id="PS50895">
    <property type="entry name" value="SURF1"/>
    <property type="match status" value="1"/>
</dbReference>
<evidence type="ECO:0000313" key="7">
    <source>
        <dbReference type="EMBL" id="KNX37204.1"/>
    </source>
</evidence>
<evidence type="ECO:0000256" key="5">
    <source>
        <dbReference type="ARBA" id="ARBA00023136"/>
    </source>
</evidence>
<evidence type="ECO:0000256" key="3">
    <source>
        <dbReference type="ARBA" id="ARBA00022692"/>
    </source>
</evidence>
<reference evidence="8" key="1">
    <citation type="submission" date="2015-03" db="EMBL/GenBank/DDBJ databases">
        <title>Luteipulveratus halotolerans sp. nov., a novel actinobacterium (Dermacoccaceae) from Sarawak, Malaysia.</title>
        <authorList>
            <person name="Juboi H."/>
            <person name="Basik A."/>
            <person name="Shamsul S.S."/>
            <person name="Arnold P."/>
            <person name="Schmitt E.K."/>
            <person name="Sanglier J.-J."/>
            <person name="Yeo T."/>
        </authorList>
    </citation>
    <scope>NUCLEOTIDE SEQUENCE [LARGE SCALE GENOMIC DNA]</scope>
    <source>
        <strain evidence="8">C296001</strain>
    </source>
</reference>
<keyword evidence="5 6" id="KW-0472">Membrane</keyword>
<protein>
    <recommendedName>
        <fullName evidence="6">SURF1-like protein</fullName>
    </recommendedName>
</protein>
<dbReference type="InterPro" id="IPR045214">
    <property type="entry name" value="Surf1/Surf4"/>
</dbReference>
<evidence type="ECO:0000256" key="4">
    <source>
        <dbReference type="ARBA" id="ARBA00022989"/>
    </source>
</evidence>
<keyword evidence="3 6" id="KW-0812">Transmembrane</keyword>
<dbReference type="InterPro" id="IPR002994">
    <property type="entry name" value="Surf1/Shy1"/>
</dbReference>
<dbReference type="PROSITE" id="PS51257">
    <property type="entry name" value="PROKAR_LIPOPROTEIN"/>
    <property type="match status" value="1"/>
</dbReference>
<dbReference type="RefSeq" id="WP_050669536.1">
    <property type="nucleotide sequence ID" value="NZ_LAIR01000002.1"/>
</dbReference>
<dbReference type="STRING" id="1631356.VV01_08710"/>
<dbReference type="PANTHER" id="PTHR23427:SF2">
    <property type="entry name" value="SURFEIT LOCUS PROTEIN 1"/>
    <property type="match status" value="1"/>
</dbReference>
<dbReference type="CDD" id="cd06662">
    <property type="entry name" value="SURF1"/>
    <property type="match status" value="1"/>
</dbReference>
<evidence type="ECO:0000256" key="6">
    <source>
        <dbReference type="RuleBase" id="RU363076"/>
    </source>
</evidence>
<accession>A0A0L6CHL0</accession>
<gene>
    <name evidence="7" type="ORF">VV01_08710</name>
</gene>
<keyword evidence="8" id="KW-1185">Reference proteome</keyword>
<dbReference type="OrthoDB" id="9807214at2"/>
<name>A0A0L6CHL0_9MICO</name>
<feature type="transmembrane region" description="Helical" evidence="6">
    <location>
        <begin position="222"/>
        <end position="239"/>
    </location>
</feature>
<proteinExistence type="inferred from homology"/>
<keyword evidence="4 6" id="KW-1133">Transmembrane helix</keyword>
<comment type="caution">
    <text evidence="7">The sequence shown here is derived from an EMBL/GenBank/DDBJ whole genome shotgun (WGS) entry which is preliminary data.</text>
</comment>
<dbReference type="AlphaFoldDB" id="A0A0L6CHL0"/>
<comment type="similarity">
    <text evidence="2 6">Belongs to the SURF1 family.</text>
</comment>
<evidence type="ECO:0000313" key="8">
    <source>
        <dbReference type="Proteomes" id="UP000037397"/>
    </source>
</evidence>
<sequence>MLRVLLTRRWLAWLAVALIASVACLLLGRWQWHRWEAKHAMQSQISDNYDATPVGLASALPSPTSPLPDHREWTQVRMTGTYDAGHRLLVRNRPHDGEFGYEVVVPFRLASGGTILIDRGWVPNGPDAATPPAVPAEPAGAVEVVGWLRPGERELGRAPIAGQVSSINVADVEQQTGAQLYDGAYVLMRSERTDAGATPKRPEPLEKPDQGSAAGINLSYAIQWWVGMLAIPAYVLFVARREARDLAGIPRRQKPKKVRIWDEEDA</sequence>
<keyword evidence="6" id="KW-1003">Cell membrane</keyword>
<evidence type="ECO:0000256" key="2">
    <source>
        <dbReference type="ARBA" id="ARBA00007165"/>
    </source>
</evidence>
<feature type="transmembrane region" description="Helical" evidence="6">
    <location>
        <begin position="12"/>
        <end position="32"/>
    </location>
</feature>
<organism evidence="7 8">
    <name type="scientific">Luteipulveratus halotolerans</name>
    <dbReference type="NCBI Taxonomy" id="1631356"/>
    <lineage>
        <taxon>Bacteria</taxon>
        <taxon>Bacillati</taxon>
        <taxon>Actinomycetota</taxon>
        <taxon>Actinomycetes</taxon>
        <taxon>Micrococcales</taxon>
        <taxon>Dermacoccaceae</taxon>
        <taxon>Luteipulveratus</taxon>
    </lineage>
</organism>
<dbReference type="PANTHER" id="PTHR23427">
    <property type="entry name" value="SURFEIT LOCUS PROTEIN"/>
    <property type="match status" value="1"/>
</dbReference>
<comment type="subcellular location">
    <subcellularLocation>
        <location evidence="6">Cell membrane</location>
        <topology evidence="6">Multi-pass membrane protein</topology>
    </subcellularLocation>
    <subcellularLocation>
        <location evidence="1">Membrane</location>
    </subcellularLocation>
</comment>
<evidence type="ECO:0000256" key="1">
    <source>
        <dbReference type="ARBA" id="ARBA00004370"/>
    </source>
</evidence>
<dbReference type="Pfam" id="PF02104">
    <property type="entry name" value="SURF1"/>
    <property type="match status" value="1"/>
</dbReference>
<dbReference type="Proteomes" id="UP000037397">
    <property type="component" value="Unassembled WGS sequence"/>
</dbReference>
<dbReference type="PATRIC" id="fig|1631356.3.peg.1688"/>
<dbReference type="EMBL" id="LAIR01000002">
    <property type="protein sequence ID" value="KNX37204.1"/>
    <property type="molecule type" value="Genomic_DNA"/>
</dbReference>
<dbReference type="GO" id="GO:0005886">
    <property type="term" value="C:plasma membrane"/>
    <property type="evidence" value="ECO:0007669"/>
    <property type="project" value="UniProtKB-SubCell"/>
</dbReference>